<sequence>MELKNWDQAILLKSAREDLDNETKIGNAKSNQDANQLNPQELNGKFSKILSGVNNTEIEQDFRKTCSLYEKQNYESDILLNRAYHDFISSYHHISSLYLVQRGDDIDTDLIIYDTETETEKTIVLDSPNQLTANVCLIQLPNGELFCLTPSSALIIGMTFKTRVLPSGAFRYYSSAIYFNGSVYCFGGYDNVKILNFSCRFCLDENRWIKITPMLIADAWCHSAIYKGNILISGYRFTHILIYSPEIDSFSIIPYDFKEYKRKILINSERLYLIEDRDWESYGFIYESEIGDEYTWKWVGESVVRYAYDQVYCSYNKGSIYIGCLEAGNPEKFYYKFNLKEKVMIELKEAQADAT</sequence>
<evidence type="ECO:0000313" key="1">
    <source>
        <dbReference type="EMBL" id="CAG9325280.1"/>
    </source>
</evidence>
<evidence type="ECO:0000313" key="2">
    <source>
        <dbReference type="Proteomes" id="UP001162131"/>
    </source>
</evidence>
<protein>
    <recommendedName>
        <fullName evidence="3">Kelch motif family protein</fullName>
    </recommendedName>
</protein>
<name>A0AAU9JP80_9CILI</name>
<dbReference type="SUPFAM" id="SSF117281">
    <property type="entry name" value="Kelch motif"/>
    <property type="match status" value="1"/>
</dbReference>
<gene>
    <name evidence="1" type="ORF">BSTOLATCC_MIC38543</name>
</gene>
<evidence type="ECO:0008006" key="3">
    <source>
        <dbReference type="Google" id="ProtNLM"/>
    </source>
</evidence>
<dbReference type="AlphaFoldDB" id="A0AAU9JP80"/>
<proteinExistence type="predicted"/>
<accession>A0AAU9JP80</accession>
<dbReference type="InterPro" id="IPR015915">
    <property type="entry name" value="Kelch-typ_b-propeller"/>
</dbReference>
<organism evidence="1 2">
    <name type="scientific">Blepharisma stoltei</name>
    <dbReference type="NCBI Taxonomy" id="1481888"/>
    <lineage>
        <taxon>Eukaryota</taxon>
        <taxon>Sar</taxon>
        <taxon>Alveolata</taxon>
        <taxon>Ciliophora</taxon>
        <taxon>Postciliodesmatophora</taxon>
        <taxon>Heterotrichea</taxon>
        <taxon>Heterotrichida</taxon>
        <taxon>Blepharismidae</taxon>
        <taxon>Blepharisma</taxon>
    </lineage>
</organism>
<dbReference type="Proteomes" id="UP001162131">
    <property type="component" value="Unassembled WGS sequence"/>
</dbReference>
<comment type="caution">
    <text evidence="1">The sequence shown here is derived from an EMBL/GenBank/DDBJ whole genome shotgun (WGS) entry which is preliminary data.</text>
</comment>
<dbReference type="EMBL" id="CAJZBQ010000038">
    <property type="protein sequence ID" value="CAG9325280.1"/>
    <property type="molecule type" value="Genomic_DNA"/>
</dbReference>
<dbReference type="Gene3D" id="2.120.10.80">
    <property type="entry name" value="Kelch-type beta propeller"/>
    <property type="match status" value="1"/>
</dbReference>
<keyword evidence="2" id="KW-1185">Reference proteome</keyword>
<reference evidence="1" key="1">
    <citation type="submission" date="2021-09" db="EMBL/GenBank/DDBJ databases">
        <authorList>
            <consortium name="AG Swart"/>
            <person name="Singh M."/>
            <person name="Singh A."/>
            <person name="Seah K."/>
            <person name="Emmerich C."/>
        </authorList>
    </citation>
    <scope>NUCLEOTIDE SEQUENCE</scope>
    <source>
        <strain evidence="1">ATCC30299</strain>
    </source>
</reference>